<gene>
    <name evidence="1" type="ORF">HPB50_023668</name>
</gene>
<organism evidence="1 2">
    <name type="scientific">Hyalomma asiaticum</name>
    <name type="common">Tick</name>
    <dbReference type="NCBI Taxonomy" id="266040"/>
    <lineage>
        <taxon>Eukaryota</taxon>
        <taxon>Metazoa</taxon>
        <taxon>Ecdysozoa</taxon>
        <taxon>Arthropoda</taxon>
        <taxon>Chelicerata</taxon>
        <taxon>Arachnida</taxon>
        <taxon>Acari</taxon>
        <taxon>Parasitiformes</taxon>
        <taxon>Ixodida</taxon>
        <taxon>Ixodoidea</taxon>
        <taxon>Ixodidae</taxon>
        <taxon>Hyalomminae</taxon>
        <taxon>Hyalomma</taxon>
    </lineage>
</organism>
<protein>
    <submittedName>
        <fullName evidence="1">Uncharacterized protein</fullName>
    </submittedName>
</protein>
<evidence type="ECO:0000313" key="2">
    <source>
        <dbReference type="Proteomes" id="UP000821845"/>
    </source>
</evidence>
<comment type="caution">
    <text evidence="1">The sequence shown here is derived from an EMBL/GenBank/DDBJ whole genome shotgun (WGS) entry which is preliminary data.</text>
</comment>
<sequence>MELPSPVLQDSSLFYEPSLSIDAGKKSDALKHHEQGRPSADASMRTALGQPESEPPISRHSFLPADFSSLQRKASLKEADDVELILAEETFTQPKFPAFVV</sequence>
<dbReference type="Proteomes" id="UP000821845">
    <property type="component" value="Chromosome 11"/>
</dbReference>
<evidence type="ECO:0000313" key="1">
    <source>
        <dbReference type="EMBL" id="KAH6941862.1"/>
    </source>
</evidence>
<accession>A0ACB7T6F3</accession>
<proteinExistence type="predicted"/>
<dbReference type="EMBL" id="CM023491">
    <property type="protein sequence ID" value="KAH6941862.1"/>
    <property type="molecule type" value="Genomic_DNA"/>
</dbReference>
<name>A0ACB7T6F3_HYAAI</name>
<keyword evidence="2" id="KW-1185">Reference proteome</keyword>
<reference evidence="1" key="1">
    <citation type="submission" date="2020-05" db="EMBL/GenBank/DDBJ databases">
        <title>Large-scale comparative analyses of tick genomes elucidate their genetic diversity and vector capacities.</title>
        <authorList>
            <person name="Jia N."/>
            <person name="Wang J."/>
            <person name="Shi W."/>
            <person name="Du L."/>
            <person name="Sun Y."/>
            <person name="Zhan W."/>
            <person name="Jiang J."/>
            <person name="Wang Q."/>
            <person name="Zhang B."/>
            <person name="Ji P."/>
            <person name="Sakyi L.B."/>
            <person name="Cui X."/>
            <person name="Yuan T."/>
            <person name="Jiang B."/>
            <person name="Yang W."/>
            <person name="Lam T.T.-Y."/>
            <person name="Chang Q."/>
            <person name="Ding S."/>
            <person name="Wang X."/>
            <person name="Zhu J."/>
            <person name="Ruan X."/>
            <person name="Zhao L."/>
            <person name="Wei J."/>
            <person name="Que T."/>
            <person name="Du C."/>
            <person name="Cheng J."/>
            <person name="Dai P."/>
            <person name="Han X."/>
            <person name="Huang E."/>
            <person name="Gao Y."/>
            <person name="Liu J."/>
            <person name="Shao H."/>
            <person name="Ye R."/>
            <person name="Li L."/>
            <person name="Wei W."/>
            <person name="Wang X."/>
            <person name="Wang C."/>
            <person name="Yang T."/>
            <person name="Huo Q."/>
            <person name="Li W."/>
            <person name="Guo W."/>
            <person name="Chen H."/>
            <person name="Zhou L."/>
            <person name="Ni X."/>
            <person name="Tian J."/>
            <person name="Zhou Y."/>
            <person name="Sheng Y."/>
            <person name="Liu T."/>
            <person name="Pan Y."/>
            <person name="Xia L."/>
            <person name="Li J."/>
            <person name="Zhao F."/>
            <person name="Cao W."/>
        </authorList>
    </citation>
    <scope>NUCLEOTIDE SEQUENCE</scope>
    <source>
        <strain evidence="1">Hyas-2018</strain>
    </source>
</reference>